<dbReference type="Gene3D" id="2.60.40.10">
    <property type="entry name" value="Immunoglobulins"/>
    <property type="match status" value="1"/>
</dbReference>
<dbReference type="InterPro" id="IPR013783">
    <property type="entry name" value="Ig-like_fold"/>
</dbReference>
<dbReference type="Ensembl" id="ENSDCDT00010035628.1">
    <property type="protein sequence ID" value="ENSDCDP00010028849.1"/>
    <property type="gene ID" value="ENSDCDG00010018205.1"/>
</dbReference>
<accession>A0AAY4C7R0</accession>
<dbReference type="AlphaFoldDB" id="A0AAY4C7R0"/>
<dbReference type="SUPFAM" id="SSF81296">
    <property type="entry name" value="E set domains"/>
    <property type="match status" value="1"/>
</dbReference>
<dbReference type="Proteomes" id="UP000694580">
    <property type="component" value="Chromosome 18"/>
</dbReference>
<comment type="similarity">
    <text evidence="1">Belongs to the NXPE family.</text>
</comment>
<evidence type="ECO:0000256" key="2">
    <source>
        <dbReference type="SAM" id="Phobius"/>
    </source>
</evidence>
<evidence type="ECO:0000313" key="5">
    <source>
        <dbReference type="Proteomes" id="UP000694580"/>
    </source>
</evidence>
<dbReference type="Pfam" id="PF06312">
    <property type="entry name" value="Neurexophilin"/>
    <property type="match status" value="1"/>
</dbReference>
<feature type="transmembrane region" description="Helical" evidence="2">
    <location>
        <begin position="7"/>
        <end position="26"/>
    </location>
</feature>
<dbReference type="InterPro" id="IPR014756">
    <property type="entry name" value="Ig_E-set"/>
</dbReference>
<reference evidence="4 5" key="1">
    <citation type="submission" date="2020-06" db="EMBL/GenBank/DDBJ databases">
        <authorList>
            <consortium name="Wellcome Sanger Institute Data Sharing"/>
        </authorList>
    </citation>
    <scope>NUCLEOTIDE SEQUENCE [LARGE SCALE GENOMIC DNA]</scope>
</reference>
<dbReference type="InterPro" id="IPR026845">
    <property type="entry name" value="NXPH/NXPE"/>
</dbReference>
<dbReference type="InterPro" id="IPR057106">
    <property type="entry name" value="NXPE4_C"/>
</dbReference>
<protein>
    <recommendedName>
        <fullName evidence="3">NXPE C-terminal domain-containing protein</fullName>
    </recommendedName>
</protein>
<organism evidence="4 5">
    <name type="scientific">Denticeps clupeoides</name>
    <name type="common">denticle herring</name>
    <dbReference type="NCBI Taxonomy" id="299321"/>
    <lineage>
        <taxon>Eukaryota</taxon>
        <taxon>Metazoa</taxon>
        <taxon>Chordata</taxon>
        <taxon>Craniata</taxon>
        <taxon>Vertebrata</taxon>
        <taxon>Euteleostomi</taxon>
        <taxon>Actinopterygii</taxon>
        <taxon>Neopterygii</taxon>
        <taxon>Teleostei</taxon>
        <taxon>Clupei</taxon>
        <taxon>Clupeiformes</taxon>
        <taxon>Denticipitoidei</taxon>
        <taxon>Denticipitidae</taxon>
        <taxon>Denticeps</taxon>
    </lineage>
</organism>
<keyword evidence="2" id="KW-0812">Transmembrane</keyword>
<evidence type="ECO:0000256" key="1">
    <source>
        <dbReference type="ARBA" id="ARBA00005431"/>
    </source>
</evidence>
<keyword evidence="2" id="KW-0472">Membrane</keyword>
<keyword evidence="2" id="KW-1133">Transmembrane helix</keyword>
<dbReference type="Pfam" id="PF24536">
    <property type="entry name" value="NXPE4_C"/>
    <property type="match status" value="1"/>
</dbReference>
<feature type="domain" description="NXPE C-terminal" evidence="3">
    <location>
        <begin position="317"/>
        <end position="538"/>
    </location>
</feature>
<dbReference type="GO" id="GO:0007399">
    <property type="term" value="P:nervous system development"/>
    <property type="evidence" value="ECO:0007669"/>
    <property type="project" value="UniProtKB-ARBA"/>
</dbReference>
<keyword evidence="5" id="KW-1185">Reference proteome</keyword>
<dbReference type="GeneTree" id="ENSGT00950000182866"/>
<reference evidence="4" key="3">
    <citation type="submission" date="2025-09" db="UniProtKB">
        <authorList>
            <consortium name="Ensembl"/>
        </authorList>
    </citation>
    <scope>IDENTIFICATION</scope>
</reference>
<proteinExistence type="inferred from homology"/>
<evidence type="ECO:0000259" key="3">
    <source>
        <dbReference type="Pfam" id="PF24536"/>
    </source>
</evidence>
<dbReference type="PANTHER" id="PTHR16165">
    <property type="entry name" value="NXPE FAMILY MEMBER"/>
    <property type="match status" value="1"/>
</dbReference>
<reference evidence="4" key="2">
    <citation type="submission" date="2025-08" db="UniProtKB">
        <authorList>
            <consortium name="Ensembl"/>
        </authorList>
    </citation>
    <scope>IDENTIFICATION</scope>
</reference>
<name>A0AAY4C7R0_9TELE</name>
<dbReference type="PANTHER" id="PTHR16165:SF23">
    <property type="entry name" value="NEUREXOPHILIN AND PC-ESTERASE DOMAIN FAMILY, MEMBER 5"/>
    <property type="match status" value="1"/>
</dbReference>
<evidence type="ECO:0000313" key="4">
    <source>
        <dbReference type="Ensembl" id="ENSDCDP00010028849.1"/>
    </source>
</evidence>
<sequence>MRTTHQIIFIILIILCITLIMKYTSFQLLSGLGATQNTTFRPTDESSTSFTLADFISLEEWTSLLALVEWPSPTHKLSSPVEATDPTKCLFTLVSPDVNYTVGNVLTVQVVARDATGKPKTHGGDFFQAKIYSTEQRASTYGEVIDNYNGTYTVQLALLWPGPAKVLVRLIHSSEAVQVLRRQREQYPDKVFFTGYFKVGNVEETVVCNADRSAWLAGSSKSVCKFTDLGTGELWFCQKPPSLPCDSWVHHSFGGYRANVSTTENSLLSKSSTDVKIPGSDVTVNVLQNISKTSKTNKCLPGLETPVPAGFYFQDKWTSLLCKTQSFTSADQVSACIKDKQILMMGDSTLRQWFEYLLTKVPSLKKLNLHTSEQSGPFEAVDTTANVRLEWRAHGLPLRTSKTPWADLHYIANEMKDLAGGEHTVVVFTIWAHFTTYPLTVYVRRLSIIRKAVIALLQRSSNQTLVVIKSANTGYKDVYGSDWLSWQLDRVLRAMFKDLHVVIIDVWQMTSCHSSPDNIHPPAVVIENEVELFLSFVCPK</sequence>
<gene>
    <name evidence="4" type="primary">LOC114768128</name>
</gene>